<keyword evidence="2" id="KW-1185">Reference proteome</keyword>
<accession>A0AAW0RUI4</accession>
<evidence type="ECO:0000313" key="1">
    <source>
        <dbReference type="EMBL" id="KAK8145882.1"/>
    </source>
</evidence>
<dbReference type="AlphaFoldDB" id="A0AAW0RUI4"/>
<proteinExistence type="predicted"/>
<gene>
    <name evidence="1" type="ORF">G3M48_003853</name>
</gene>
<dbReference type="EMBL" id="JAAHCF010000249">
    <property type="protein sequence ID" value="KAK8145882.1"/>
    <property type="molecule type" value="Genomic_DNA"/>
</dbReference>
<dbReference type="Proteomes" id="UP001397290">
    <property type="component" value="Unassembled WGS sequence"/>
</dbReference>
<organism evidence="1 2">
    <name type="scientific">Beauveria asiatica</name>
    <dbReference type="NCBI Taxonomy" id="1069075"/>
    <lineage>
        <taxon>Eukaryota</taxon>
        <taxon>Fungi</taxon>
        <taxon>Dikarya</taxon>
        <taxon>Ascomycota</taxon>
        <taxon>Pezizomycotina</taxon>
        <taxon>Sordariomycetes</taxon>
        <taxon>Hypocreomycetidae</taxon>
        <taxon>Hypocreales</taxon>
        <taxon>Cordycipitaceae</taxon>
        <taxon>Beauveria</taxon>
    </lineage>
</organism>
<comment type="caution">
    <text evidence="1">The sequence shown here is derived from an EMBL/GenBank/DDBJ whole genome shotgun (WGS) entry which is preliminary data.</text>
</comment>
<evidence type="ECO:0000313" key="2">
    <source>
        <dbReference type="Proteomes" id="UP001397290"/>
    </source>
</evidence>
<protein>
    <submittedName>
        <fullName evidence="1">Uncharacterized protein</fullName>
    </submittedName>
</protein>
<sequence length="133" mass="15316">MSVKSVKVNNGNARRKLLRKHDGDLDRRLQYREGSLIHTHYLLYKQADDDFDAATKAYRTAALELAEILMRLAYAAATAAIFTANLRKEFNEAYGDVLTMKRQLHGHIKREKALRCRAQRYFGRHQQHAAASD</sequence>
<name>A0AAW0RUI4_9HYPO</name>
<reference evidence="1 2" key="1">
    <citation type="submission" date="2020-02" db="EMBL/GenBank/DDBJ databases">
        <title>Comparative genomics of the hypocrealean fungal genus Beauvera.</title>
        <authorList>
            <person name="Showalter D.N."/>
            <person name="Bushley K.E."/>
            <person name="Rehner S.A."/>
        </authorList>
    </citation>
    <scope>NUCLEOTIDE SEQUENCE [LARGE SCALE GENOMIC DNA]</scope>
    <source>
        <strain evidence="1 2">ARSEF4384</strain>
    </source>
</reference>